<dbReference type="AlphaFoldDB" id="A0A8H9H5S5"/>
<evidence type="ECO:0000256" key="2">
    <source>
        <dbReference type="ARBA" id="ARBA00023239"/>
    </source>
</evidence>
<comment type="caution">
    <text evidence="3">The sequence shown here is derived from an EMBL/GenBank/DDBJ whole genome shotgun (WGS) entry which is preliminary data.</text>
</comment>
<dbReference type="InterPro" id="IPR050963">
    <property type="entry name" value="Sirohydro_Cobaltochel/CbiX"/>
</dbReference>
<name>A0A8H9H5S5_9ACTN</name>
<keyword evidence="1" id="KW-0479">Metal-binding</keyword>
<dbReference type="Pfam" id="PF01903">
    <property type="entry name" value="CbiX"/>
    <property type="match status" value="2"/>
</dbReference>
<proteinExistence type="predicted"/>
<evidence type="ECO:0008006" key="5">
    <source>
        <dbReference type="Google" id="ProtNLM"/>
    </source>
</evidence>
<reference evidence="3" key="2">
    <citation type="submission" date="2020-09" db="EMBL/GenBank/DDBJ databases">
        <authorList>
            <person name="Sun Q."/>
            <person name="Zhou Y."/>
        </authorList>
    </citation>
    <scope>NUCLEOTIDE SEQUENCE</scope>
    <source>
        <strain evidence="3">CGMCC 4.7138</strain>
    </source>
</reference>
<dbReference type="SUPFAM" id="SSF53800">
    <property type="entry name" value="Chelatase"/>
    <property type="match status" value="1"/>
</dbReference>
<protein>
    <recommendedName>
        <fullName evidence="5">Sirohydrochlorin chelatase</fullName>
    </recommendedName>
</protein>
<keyword evidence="2" id="KW-0456">Lyase</keyword>
<gene>
    <name evidence="3" type="ORF">GCM10011574_53440</name>
</gene>
<organism evidence="3 4">
    <name type="scientific">Microbispora bryophytorum</name>
    <dbReference type="NCBI Taxonomy" id="1460882"/>
    <lineage>
        <taxon>Bacteria</taxon>
        <taxon>Bacillati</taxon>
        <taxon>Actinomycetota</taxon>
        <taxon>Actinomycetes</taxon>
        <taxon>Streptosporangiales</taxon>
        <taxon>Streptosporangiaceae</taxon>
        <taxon>Microbispora</taxon>
    </lineage>
</organism>
<keyword evidence="4" id="KW-1185">Reference proteome</keyword>
<dbReference type="EMBL" id="BMMN01000011">
    <property type="protein sequence ID" value="GGO23713.1"/>
    <property type="molecule type" value="Genomic_DNA"/>
</dbReference>
<evidence type="ECO:0000313" key="4">
    <source>
        <dbReference type="Proteomes" id="UP000653480"/>
    </source>
</evidence>
<accession>A0A8H9H5S5</accession>
<dbReference type="PANTHER" id="PTHR33542">
    <property type="entry name" value="SIROHYDROCHLORIN FERROCHELATASE, CHLOROPLASTIC"/>
    <property type="match status" value="1"/>
</dbReference>
<evidence type="ECO:0000313" key="3">
    <source>
        <dbReference type="EMBL" id="GGO23713.1"/>
    </source>
</evidence>
<reference evidence="3" key="1">
    <citation type="journal article" date="2014" name="Int. J. Syst. Evol. Microbiol.">
        <title>Complete genome sequence of Corynebacterium casei LMG S-19264T (=DSM 44701T), isolated from a smear-ripened cheese.</title>
        <authorList>
            <consortium name="US DOE Joint Genome Institute (JGI-PGF)"/>
            <person name="Walter F."/>
            <person name="Albersmeier A."/>
            <person name="Kalinowski J."/>
            <person name="Ruckert C."/>
        </authorList>
    </citation>
    <scope>NUCLEOTIDE SEQUENCE</scope>
    <source>
        <strain evidence="3">CGMCC 4.7138</strain>
    </source>
</reference>
<evidence type="ECO:0000256" key="1">
    <source>
        <dbReference type="ARBA" id="ARBA00022723"/>
    </source>
</evidence>
<dbReference type="GO" id="GO:0016829">
    <property type="term" value="F:lyase activity"/>
    <property type="evidence" value="ECO:0007669"/>
    <property type="project" value="UniProtKB-KW"/>
</dbReference>
<dbReference type="PANTHER" id="PTHR33542:SF5">
    <property type="entry name" value="FERROCHELATASE CHE1"/>
    <property type="match status" value="1"/>
</dbReference>
<dbReference type="RefSeq" id="WP_229689852.1">
    <property type="nucleotide sequence ID" value="NZ_BMMN01000011.1"/>
</dbReference>
<dbReference type="Proteomes" id="UP000653480">
    <property type="component" value="Unassembled WGS sequence"/>
</dbReference>
<dbReference type="CDD" id="cd03416">
    <property type="entry name" value="CbiX_SirB_N"/>
    <property type="match status" value="1"/>
</dbReference>
<dbReference type="Gene3D" id="3.40.50.1400">
    <property type="match status" value="2"/>
</dbReference>
<dbReference type="InterPro" id="IPR002762">
    <property type="entry name" value="CbiX-like"/>
</dbReference>
<sequence length="254" mass="25625">MNPTLVTPTLVMAAHGARSGHWESVMGSLAARVRRARPGAPVELGFLEISAPLLSGVLSRVAGPVVVVPMLLAGGYHAHIDLPAVVARARPDAVVAGQLGPHRLLTSVLARRLAAAGLRPCDAVILGAAGSSDPAALDDVRAAARLLSVRLSRPVTAAFASAGTPTLAEALDRTRAGLAPRVAVASYLLAPGFFHDRLVSSGADLVSAPLGVDDDLAALVWARFDEALARPAAAPAAAAPAAAARAPFATGTPA</sequence>
<dbReference type="GO" id="GO:0046872">
    <property type="term" value="F:metal ion binding"/>
    <property type="evidence" value="ECO:0007669"/>
    <property type="project" value="UniProtKB-KW"/>
</dbReference>